<dbReference type="Proteomes" id="UP000655225">
    <property type="component" value="Unassembled WGS sequence"/>
</dbReference>
<accession>A0A834YGV2</accession>
<keyword evidence="2" id="KW-1185">Reference proteome</keyword>
<comment type="caution">
    <text evidence="1">The sequence shown here is derived from an EMBL/GenBank/DDBJ whole genome shotgun (WGS) entry which is preliminary data.</text>
</comment>
<evidence type="ECO:0000313" key="2">
    <source>
        <dbReference type="Proteomes" id="UP000655225"/>
    </source>
</evidence>
<gene>
    <name evidence="1" type="ORF">HHK36_030174</name>
</gene>
<protein>
    <submittedName>
        <fullName evidence="1">Uncharacterized protein</fullName>
    </submittedName>
</protein>
<dbReference type="EMBL" id="JABCRI010000023">
    <property type="protein sequence ID" value="KAF8378825.1"/>
    <property type="molecule type" value="Genomic_DNA"/>
</dbReference>
<proteinExistence type="predicted"/>
<dbReference type="AlphaFoldDB" id="A0A834YGV2"/>
<organism evidence="1 2">
    <name type="scientific">Tetracentron sinense</name>
    <name type="common">Spur-leaf</name>
    <dbReference type="NCBI Taxonomy" id="13715"/>
    <lineage>
        <taxon>Eukaryota</taxon>
        <taxon>Viridiplantae</taxon>
        <taxon>Streptophyta</taxon>
        <taxon>Embryophyta</taxon>
        <taxon>Tracheophyta</taxon>
        <taxon>Spermatophyta</taxon>
        <taxon>Magnoliopsida</taxon>
        <taxon>Trochodendrales</taxon>
        <taxon>Trochodendraceae</taxon>
        <taxon>Tetracentron</taxon>
    </lineage>
</organism>
<reference evidence="1 2" key="1">
    <citation type="submission" date="2020-04" db="EMBL/GenBank/DDBJ databases">
        <title>Plant Genome Project.</title>
        <authorList>
            <person name="Zhang R.-G."/>
        </authorList>
    </citation>
    <scope>NUCLEOTIDE SEQUENCE [LARGE SCALE GENOMIC DNA]</scope>
    <source>
        <strain evidence="1">YNK0</strain>
        <tissue evidence="1">Leaf</tissue>
    </source>
</reference>
<sequence>MDVGDEERIGFSGGQVGDEVRMTFSGREVGDEVRMAISGGEVGDEVRTAFSGGEVSPQLFGEAFTNTSVYNGDQYEWKLVVRIYRKKYTLPGSSGRWLFGEGEHPALEKHLVRK</sequence>
<evidence type="ECO:0000313" key="1">
    <source>
        <dbReference type="EMBL" id="KAF8378825.1"/>
    </source>
</evidence>
<name>A0A834YGV2_TETSI</name>